<evidence type="ECO:0000313" key="9">
    <source>
        <dbReference type="EMBL" id="MCS4120168.1"/>
    </source>
</evidence>
<keyword evidence="4 7" id="KW-0812">Transmembrane</keyword>
<keyword evidence="6 7" id="KW-0472">Membrane</keyword>
<organism evidence="9 11">
    <name type="scientific">Salinibacter ruber</name>
    <dbReference type="NCBI Taxonomy" id="146919"/>
    <lineage>
        <taxon>Bacteria</taxon>
        <taxon>Pseudomonadati</taxon>
        <taxon>Rhodothermota</taxon>
        <taxon>Rhodothermia</taxon>
        <taxon>Rhodothermales</taxon>
        <taxon>Salinibacteraceae</taxon>
        <taxon>Salinibacter</taxon>
    </lineage>
</organism>
<sequence length="182" mass="19843">MASPQSRSPSRAAWWTLPLVRLMVGAVFLSEGLQKFLYPTLRGPGRFADMGWPVPELLASLVGGTEVVCGLLILIGFYTRLAAAGTATIMTTAIITTKIPIWLGEGFGPFEVRTLGEYGFMEHGARDAHRLGDAARLARAGDRRRRAVGHRFDVDDTAPPLGVLLADFDPTCRRPRPLPRST</sequence>
<dbReference type="Pfam" id="PF07681">
    <property type="entry name" value="DoxX"/>
    <property type="match status" value="1"/>
</dbReference>
<keyword evidence="5 7" id="KW-1133">Transmembrane helix</keyword>
<dbReference type="InterPro" id="IPR032808">
    <property type="entry name" value="DoxX"/>
</dbReference>
<dbReference type="EMBL" id="JANTYZ010000001">
    <property type="protein sequence ID" value="MCS3863944.1"/>
    <property type="molecule type" value="Genomic_DNA"/>
</dbReference>
<gene>
    <name evidence="9" type="ORF">GGP45_000486</name>
    <name evidence="8" type="ORF">GGP82_000475</name>
    <name evidence="10" type="ORF">GGP99_001518</name>
</gene>
<dbReference type="PANTHER" id="PTHR33452:SF1">
    <property type="entry name" value="INNER MEMBRANE PROTEIN YPHA-RELATED"/>
    <property type="match status" value="1"/>
</dbReference>
<evidence type="ECO:0000256" key="1">
    <source>
        <dbReference type="ARBA" id="ARBA00004651"/>
    </source>
</evidence>
<keyword evidence="3" id="KW-1003">Cell membrane</keyword>
<evidence type="ECO:0000313" key="8">
    <source>
        <dbReference type="EMBL" id="MCS3863944.1"/>
    </source>
</evidence>
<comment type="subcellular location">
    <subcellularLocation>
        <location evidence="1">Cell membrane</location>
        <topology evidence="1">Multi-pass membrane protein</topology>
    </subcellularLocation>
</comment>
<dbReference type="Proteomes" id="UP001155034">
    <property type="component" value="Unassembled WGS sequence"/>
</dbReference>
<dbReference type="Proteomes" id="UP001155110">
    <property type="component" value="Unassembled WGS sequence"/>
</dbReference>
<evidence type="ECO:0000256" key="7">
    <source>
        <dbReference type="SAM" id="Phobius"/>
    </source>
</evidence>
<dbReference type="EMBL" id="JANUBL010000001">
    <property type="protein sequence ID" value="MCS4120168.1"/>
    <property type="molecule type" value="Genomic_DNA"/>
</dbReference>
<evidence type="ECO:0000313" key="10">
    <source>
        <dbReference type="EMBL" id="MCS4157558.1"/>
    </source>
</evidence>
<dbReference type="InterPro" id="IPR051907">
    <property type="entry name" value="DoxX-like_oxidoreductase"/>
</dbReference>
<protein>
    <submittedName>
        <fullName evidence="9">Membrane protein YphA (DoxX/SURF4 family)</fullName>
    </submittedName>
</protein>
<dbReference type="AlphaFoldDB" id="A0A9X2ZW32"/>
<evidence type="ECO:0000256" key="4">
    <source>
        <dbReference type="ARBA" id="ARBA00022692"/>
    </source>
</evidence>
<evidence type="ECO:0000256" key="2">
    <source>
        <dbReference type="ARBA" id="ARBA00006679"/>
    </source>
</evidence>
<dbReference type="EMBL" id="JANTZM010000006">
    <property type="protein sequence ID" value="MCS4157558.1"/>
    <property type="molecule type" value="Genomic_DNA"/>
</dbReference>
<reference evidence="9" key="1">
    <citation type="submission" date="2022-08" db="EMBL/GenBank/DDBJ databases">
        <title>Genomic Encyclopedia of Type Strains, Phase V (KMG-V): Genome sequencing to study the core and pangenomes of soil and plant-associated prokaryotes.</title>
        <authorList>
            <person name="Whitman W."/>
        </authorList>
    </citation>
    <scope>NUCLEOTIDE SEQUENCE</scope>
    <source>
        <strain evidence="8">SP2016B</strain>
        <strain evidence="10">SP3002</strain>
        <strain evidence="9">SP3026</strain>
    </source>
</reference>
<dbReference type="GO" id="GO:0005886">
    <property type="term" value="C:plasma membrane"/>
    <property type="evidence" value="ECO:0007669"/>
    <property type="project" value="UniProtKB-SubCell"/>
</dbReference>
<accession>A0A9X2ZW32</accession>
<evidence type="ECO:0000256" key="6">
    <source>
        <dbReference type="ARBA" id="ARBA00023136"/>
    </source>
</evidence>
<comment type="similarity">
    <text evidence="2">Belongs to the DoxX family.</text>
</comment>
<evidence type="ECO:0000313" key="11">
    <source>
        <dbReference type="Proteomes" id="UP001155144"/>
    </source>
</evidence>
<proteinExistence type="inferred from homology"/>
<name>A0A9X2ZW32_9BACT</name>
<evidence type="ECO:0000256" key="3">
    <source>
        <dbReference type="ARBA" id="ARBA00022475"/>
    </source>
</evidence>
<feature type="transmembrane region" description="Helical" evidence="7">
    <location>
        <begin position="12"/>
        <end position="37"/>
    </location>
</feature>
<feature type="transmembrane region" description="Helical" evidence="7">
    <location>
        <begin position="57"/>
        <end position="78"/>
    </location>
</feature>
<evidence type="ECO:0000256" key="5">
    <source>
        <dbReference type="ARBA" id="ARBA00022989"/>
    </source>
</evidence>
<comment type="caution">
    <text evidence="9">The sequence shown here is derived from an EMBL/GenBank/DDBJ whole genome shotgun (WGS) entry which is preliminary data.</text>
</comment>
<dbReference type="Proteomes" id="UP001155144">
    <property type="component" value="Unassembled WGS sequence"/>
</dbReference>
<dbReference type="PANTHER" id="PTHR33452">
    <property type="entry name" value="OXIDOREDUCTASE CATD-RELATED"/>
    <property type="match status" value="1"/>
</dbReference>